<dbReference type="EMBL" id="JBBWUH010000019">
    <property type="protein sequence ID" value="KAK8151149.1"/>
    <property type="molecule type" value="Genomic_DNA"/>
</dbReference>
<feature type="compositionally biased region" description="Basic and acidic residues" evidence="1">
    <location>
        <begin position="142"/>
        <end position="160"/>
    </location>
</feature>
<evidence type="ECO:0000256" key="1">
    <source>
        <dbReference type="SAM" id="MobiDB-lite"/>
    </source>
</evidence>
<keyword evidence="3" id="KW-1185">Reference proteome</keyword>
<reference evidence="2 3" key="1">
    <citation type="journal article" date="2022" name="G3 (Bethesda)">
        <title>Enemy or ally: a genomic approach to elucidate the lifestyle of Phyllosticta citrichinaensis.</title>
        <authorList>
            <person name="Buijs V.A."/>
            <person name="Groenewald J.Z."/>
            <person name="Haridas S."/>
            <person name="LaButti K.M."/>
            <person name="Lipzen A."/>
            <person name="Martin F.M."/>
            <person name="Barry K."/>
            <person name="Grigoriev I.V."/>
            <person name="Crous P.W."/>
            <person name="Seidl M.F."/>
        </authorList>
    </citation>
    <scope>NUCLEOTIDE SEQUENCE [LARGE SCALE GENOMIC DNA]</scope>
    <source>
        <strain evidence="2 3">CBS 129764</strain>
    </source>
</reference>
<sequence>MSALLDLTHWVETTEGIPERVRSELHDRILAVYKEGYADGYEVTIGALSRFTRSSMEHVLDLPRPAPFLNKEAQPTGRMPNVSVSANATTLMALEDTEPNLQSKQHSLSPSSGPTESSRQYESPFPSATQSDADEMSDDDERLPREKEINDRASSDEGHVQSRTAYTECSKTTKDARGLGIKRPRLEVESSDHEGDMEDNTVKGAEYMDTWIVATESCIKLRCRRGHSQGKTSQDFDLGEVRTCDFYADGLSLIQLIHLWHIDSDKEMQNQLKARLMSSDHKYTDDGRIWVPLSSYKRVAQSFGVYDPVERLVECAEGKKKLVEALAEVNRALHLRGLHP</sequence>
<organism evidence="2 3">
    <name type="scientific">Phyllosticta citrichinensis</name>
    <dbReference type="NCBI Taxonomy" id="1130410"/>
    <lineage>
        <taxon>Eukaryota</taxon>
        <taxon>Fungi</taxon>
        <taxon>Dikarya</taxon>
        <taxon>Ascomycota</taxon>
        <taxon>Pezizomycotina</taxon>
        <taxon>Dothideomycetes</taxon>
        <taxon>Dothideomycetes incertae sedis</taxon>
        <taxon>Botryosphaeriales</taxon>
        <taxon>Phyllostictaceae</taxon>
        <taxon>Phyllosticta</taxon>
    </lineage>
</organism>
<feature type="region of interest" description="Disordered" evidence="1">
    <location>
        <begin position="99"/>
        <end position="171"/>
    </location>
</feature>
<protein>
    <submittedName>
        <fullName evidence="2">Uncharacterized protein</fullName>
    </submittedName>
</protein>
<feature type="compositionally biased region" description="Low complexity" evidence="1">
    <location>
        <begin position="107"/>
        <end position="118"/>
    </location>
</feature>
<gene>
    <name evidence="2" type="ORF">IWX90DRAFT_490922</name>
</gene>
<feature type="compositionally biased region" description="Acidic residues" evidence="1">
    <location>
        <begin position="132"/>
        <end position="141"/>
    </location>
</feature>
<evidence type="ECO:0000313" key="2">
    <source>
        <dbReference type="EMBL" id="KAK8151149.1"/>
    </source>
</evidence>
<dbReference type="Proteomes" id="UP001456524">
    <property type="component" value="Unassembled WGS sequence"/>
</dbReference>
<proteinExistence type="predicted"/>
<name>A0ABR1XEQ8_9PEZI</name>
<feature type="compositionally biased region" description="Polar residues" evidence="1">
    <location>
        <begin position="161"/>
        <end position="170"/>
    </location>
</feature>
<evidence type="ECO:0000313" key="3">
    <source>
        <dbReference type="Proteomes" id="UP001456524"/>
    </source>
</evidence>
<accession>A0ABR1XEQ8</accession>
<comment type="caution">
    <text evidence="2">The sequence shown here is derived from an EMBL/GenBank/DDBJ whole genome shotgun (WGS) entry which is preliminary data.</text>
</comment>